<gene>
    <name evidence="1" type="ORF">PR002_g5812</name>
    <name evidence="2" type="ORF">PR003_g6036</name>
</gene>
<evidence type="ECO:0000313" key="4">
    <source>
        <dbReference type="Proteomes" id="UP000435112"/>
    </source>
</evidence>
<dbReference type="Proteomes" id="UP000435112">
    <property type="component" value="Unassembled WGS sequence"/>
</dbReference>
<dbReference type="Proteomes" id="UP000434957">
    <property type="component" value="Unassembled WGS sequence"/>
</dbReference>
<name>A0A6A4FQT0_9STRA</name>
<reference evidence="2 3" key="1">
    <citation type="submission" date="2018-08" db="EMBL/GenBank/DDBJ databases">
        <title>Genomic investigation of the strawberry pathogen Phytophthora fragariae indicates pathogenicity is determined by transcriptional variation in three key races.</title>
        <authorList>
            <person name="Adams T.M."/>
            <person name="Armitage A.D."/>
            <person name="Sobczyk M.K."/>
            <person name="Bates H.J."/>
            <person name="Dunwell J.M."/>
            <person name="Nellist C.F."/>
            <person name="Harrison R.J."/>
        </authorList>
    </citation>
    <scope>NUCLEOTIDE SEQUENCE [LARGE SCALE GENOMIC DNA]</scope>
    <source>
        <strain evidence="1 4">SCRP324</strain>
        <strain evidence="2 3">SCRP333</strain>
    </source>
</reference>
<dbReference type="EMBL" id="QXFT01000261">
    <property type="protein sequence ID" value="KAE9349157.1"/>
    <property type="molecule type" value="Genomic_DNA"/>
</dbReference>
<sequence length="45" mass="4746">MAADGLTKALGRRRFNLLQELVGLRSSNVPRATVPAGLEASPTPN</sequence>
<accession>A0A6A4FQT0</accession>
<keyword evidence="3" id="KW-1185">Reference proteome</keyword>
<evidence type="ECO:0000313" key="3">
    <source>
        <dbReference type="Proteomes" id="UP000434957"/>
    </source>
</evidence>
<comment type="caution">
    <text evidence="2">The sequence shown here is derived from an EMBL/GenBank/DDBJ whole genome shotgun (WGS) entry which is preliminary data.</text>
</comment>
<dbReference type="AlphaFoldDB" id="A0A6A4FQT0"/>
<protein>
    <submittedName>
        <fullName evidence="2">Uncharacterized protein</fullName>
    </submittedName>
</protein>
<organism evidence="2 3">
    <name type="scientific">Phytophthora rubi</name>
    <dbReference type="NCBI Taxonomy" id="129364"/>
    <lineage>
        <taxon>Eukaryota</taxon>
        <taxon>Sar</taxon>
        <taxon>Stramenopiles</taxon>
        <taxon>Oomycota</taxon>
        <taxon>Peronosporomycetes</taxon>
        <taxon>Peronosporales</taxon>
        <taxon>Peronosporaceae</taxon>
        <taxon>Phytophthora</taxon>
    </lineage>
</organism>
<evidence type="ECO:0000313" key="2">
    <source>
        <dbReference type="EMBL" id="KAE9349157.1"/>
    </source>
</evidence>
<evidence type="ECO:0000313" key="1">
    <source>
        <dbReference type="EMBL" id="KAE9038829.1"/>
    </source>
</evidence>
<dbReference type="EMBL" id="QXFU01000253">
    <property type="protein sequence ID" value="KAE9038829.1"/>
    <property type="molecule type" value="Genomic_DNA"/>
</dbReference>
<proteinExistence type="predicted"/>